<organism evidence="2">
    <name type="scientific">Spodoptera frugiperda</name>
    <name type="common">Fall armyworm</name>
    <dbReference type="NCBI Taxonomy" id="7108"/>
    <lineage>
        <taxon>Eukaryota</taxon>
        <taxon>Metazoa</taxon>
        <taxon>Ecdysozoa</taxon>
        <taxon>Arthropoda</taxon>
        <taxon>Hexapoda</taxon>
        <taxon>Insecta</taxon>
        <taxon>Pterygota</taxon>
        <taxon>Neoptera</taxon>
        <taxon>Endopterygota</taxon>
        <taxon>Lepidoptera</taxon>
        <taxon>Glossata</taxon>
        <taxon>Ditrysia</taxon>
        <taxon>Noctuoidea</taxon>
        <taxon>Noctuidae</taxon>
        <taxon>Amphipyrinae</taxon>
        <taxon>Spodoptera</taxon>
    </lineage>
</organism>
<reference evidence="2" key="1">
    <citation type="submission" date="2016-07" db="EMBL/GenBank/DDBJ databases">
        <authorList>
            <person name="Bretaudeau A."/>
        </authorList>
    </citation>
    <scope>NUCLEOTIDE SEQUENCE</scope>
    <source>
        <strain evidence="2">Rice</strain>
        <tissue evidence="2">Whole body</tissue>
    </source>
</reference>
<name>A0A2H1VNF5_SPOFR</name>
<dbReference type="EMBL" id="ODYU01003497">
    <property type="protein sequence ID" value="SOQ42369.1"/>
    <property type="molecule type" value="Genomic_DNA"/>
</dbReference>
<proteinExistence type="predicted"/>
<feature type="domain" description="BTB" evidence="1">
    <location>
        <begin position="82"/>
        <end position="108"/>
    </location>
</feature>
<dbReference type="Pfam" id="PF00651">
    <property type="entry name" value="BTB"/>
    <property type="match status" value="1"/>
</dbReference>
<dbReference type="SUPFAM" id="SSF54695">
    <property type="entry name" value="POZ domain"/>
    <property type="match status" value="1"/>
</dbReference>
<gene>
    <name evidence="2" type="ORF">SFRICE_027304</name>
</gene>
<sequence length="125" mass="13785">MKLDTDAYGSKCSNLYPGMETDEDVGRGNMLDNMPPISCDGTLEGETGTSSNEIGDLTFCMGNYISDFMKMMFTMRSHHMLTDVVLEVGNELFHVHKVVLAAGSPYFKVQVLQLNEAYEVGEAVT</sequence>
<protein>
    <submittedName>
        <fullName evidence="2">SFRICE_027304</fullName>
    </submittedName>
</protein>
<dbReference type="AlphaFoldDB" id="A0A2H1VNF5"/>
<dbReference type="PROSITE" id="PS50097">
    <property type="entry name" value="BTB"/>
    <property type="match status" value="1"/>
</dbReference>
<accession>A0A2H1VNF5</accession>
<dbReference type="InterPro" id="IPR011333">
    <property type="entry name" value="SKP1/BTB/POZ_sf"/>
</dbReference>
<dbReference type="InterPro" id="IPR000210">
    <property type="entry name" value="BTB/POZ_dom"/>
</dbReference>
<evidence type="ECO:0000313" key="2">
    <source>
        <dbReference type="EMBL" id="SOQ42369.1"/>
    </source>
</evidence>
<evidence type="ECO:0000259" key="1">
    <source>
        <dbReference type="PROSITE" id="PS50097"/>
    </source>
</evidence>
<dbReference type="Gene3D" id="3.30.710.10">
    <property type="entry name" value="Potassium Channel Kv1.1, Chain A"/>
    <property type="match status" value="1"/>
</dbReference>